<comment type="pathway">
    <text evidence="2 12">One-carbon metabolism; tetrahydrofolate interconversion.</text>
</comment>
<dbReference type="AlphaFoldDB" id="A0A5K7XFC9"/>
<evidence type="ECO:0000256" key="2">
    <source>
        <dbReference type="ARBA" id="ARBA00004777"/>
    </source>
</evidence>
<dbReference type="KEGG" id="lpav:PLANPX_5122"/>
<reference evidence="14" key="1">
    <citation type="submission" date="2019-10" db="EMBL/GenBank/DDBJ databases">
        <title>Lacipirellula parvula gen. nov., sp. nov., representing a lineage of planctomycetes widespread in freshwater anoxic habitats, and description of the family Lacipirellulaceae.</title>
        <authorList>
            <person name="Dedysh S.N."/>
            <person name="Kulichevskaya I.S."/>
            <person name="Beletsky A.V."/>
            <person name="Rakitin A.L."/>
            <person name="Mardanov A.V."/>
            <person name="Ivanova A.A."/>
            <person name="Saltykova V.X."/>
            <person name="Rijpstra W.I.C."/>
            <person name="Sinninghe Damste J.S."/>
            <person name="Ravin N.V."/>
        </authorList>
    </citation>
    <scope>NUCLEOTIDE SEQUENCE [LARGE SCALE GENOMIC DNA]</scope>
    <source>
        <strain evidence="14">PX69</strain>
    </source>
</reference>
<evidence type="ECO:0000256" key="12">
    <source>
        <dbReference type="RuleBase" id="RU003862"/>
    </source>
</evidence>
<dbReference type="Gene3D" id="3.20.20.220">
    <property type="match status" value="1"/>
</dbReference>
<comment type="similarity">
    <text evidence="3 12">Belongs to the methylenetetrahydrofolate reductase family.</text>
</comment>
<gene>
    <name evidence="13" type="ORF">PLANPX_5122</name>
</gene>
<dbReference type="GO" id="GO:0005829">
    <property type="term" value="C:cytosol"/>
    <property type="evidence" value="ECO:0007669"/>
    <property type="project" value="InterPro"/>
</dbReference>
<keyword evidence="14" id="KW-1185">Reference proteome</keyword>
<evidence type="ECO:0000256" key="4">
    <source>
        <dbReference type="ARBA" id="ARBA00022605"/>
    </source>
</evidence>
<dbReference type="NCBIfam" id="TIGR00676">
    <property type="entry name" value="fadh2"/>
    <property type="match status" value="1"/>
</dbReference>
<evidence type="ECO:0000256" key="5">
    <source>
        <dbReference type="ARBA" id="ARBA00022630"/>
    </source>
</evidence>
<dbReference type="RefSeq" id="WP_152100877.1">
    <property type="nucleotide sequence ID" value="NZ_AP021861.1"/>
</dbReference>
<dbReference type="EC" id="1.5.1.54" evidence="12"/>
<dbReference type="InterPro" id="IPR003171">
    <property type="entry name" value="Mehydrof_redctse-like"/>
</dbReference>
<evidence type="ECO:0000256" key="8">
    <source>
        <dbReference type="ARBA" id="ARBA00023027"/>
    </source>
</evidence>
<protein>
    <recommendedName>
        <fullName evidence="12">Methylenetetrahydrofolate reductase</fullName>
        <ecNumber evidence="12">1.5.1.54</ecNumber>
    </recommendedName>
</protein>
<dbReference type="Proteomes" id="UP000326837">
    <property type="component" value="Chromosome"/>
</dbReference>
<dbReference type="PANTHER" id="PTHR45754">
    <property type="entry name" value="METHYLENETETRAHYDROFOLATE REDUCTASE"/>
    <property type="match status" value="1"/>
</dbReference>
<keyword evidence="9" id="KW-0486">Methionine biosynthesis</keyword>
<dbReference type="CDD" id="cd00537">
    <property type="entry name" value="MTHFR"/>
    <property type="match status" value="1"/>
</dbReference>
<dbReference type="GO" id="GO:0071949">
    <property type="term" value="F:FAD binding"/>
    <property type="evidence" value="ECO:0007669"/>
    <property type="project" value="TreeGrafter"/>
</dbReference>
<evidence type="ECO:0000256" key="11">
    <source>
        <dbReference type="ARBA" id="ARBA00048628"/>
    </source>
</evidence>
<evidence type="ECO:0000256" key="7">
    <source>
        <dbReference type="ARBA" id="ARBA00023002"/>
    </source>
</evidence>
<dbReference type="UniPathway" id="UPA00193"/>
<dbReference type="PANTHER" id="PTHR45754:SF3">
    <property type="entry name" value="METHYLENETETRAHYDROFOLATE REDUCTASE (NADPH)"/>
    <property type="match status" value="1"/>
</dbReference>
<dbReference type="GO" id="GO:0009086">
    <property type="term" value="P:methionine biosynthetic process"/>
    <property type="evidence" value="ECO:0007669"/>
    <property type="project" value="UniProtKB-KW"/>
</dbReference>
<keyword evidence="5 12" id="KW-0285">Flavoprotein</keyword>
<dbReference type="GO" id="GO:0035999">
    <property type="term" value="P:tetrahydrofolate interconversion"/>
    <property type="evidence" value="ECO:0007669"/>
    <property type="project" value="UniProtKB-UniPathway"/>
</dbReference>
<dbReference type="Pfam" id="PF02219">
    <property type="entry name" value="MTHFR"/>
    <property type="match status" value="1"/>
</dbReference>
<evidence type="ECO:0000256" key="1">
    <source>
        <dbReference type="ARBA" id="ARBA00001974"/>
    </source>
</evidence>
<keyword evidence="8" id="KW-0520">NAD</keyword>
<dbReference type="GO" id="GO:0106312">
    <property type="term" value="F:methylenetetrahydrofolate reductase (NADH) activity"/>
    <property type="evidence" value="ECO:0007669"/>
    <property type="project" value="UniProtKB-EC"/>
</dbReference>
<dbReference type="InterPro" id="IPR004620">
    <property type="entry name" value="MTHF_reductase_bac"/>
</dbReference>
<dbReference type="EMBL" id="AP021861">
    <property type="protein sequence ID" value="BBO35510.1"/>
    <property type="molecule type" value="Genomic_DNA"/>
</dbReference>
<evidence type="ECO:0000313" key="14">
    <source>
        <dbReference type="Proteomes" id="UP000326837"/>
    </source>
</evidence>
<dbReference type="InterPro" id="IPR029041">
    <property type="entry name" value="FAD-linked_oxidoreductase-like"/>
</dbReference>
<proteinExistence type="inferred from homology"/>
<evidence type="ECO:0000256" key="6">
    <source>
        <dbReference type="ARBA" id="ARBA00022827"/>
    </source>
</evidence>
<comment type="cofactor">
    <cofactor evidence="1 12">
        <name>FAD</name>
        <dbReference type="ChEBI" id="CHEBI:57692"/>
    </cofactor>
</comment>
<evidence type="ECO:0000256" key="3">
    <source>
        <dbReference type="ARBA" id="ARBA00006743"/>
    </source>
</evidence>
<evidence type="ECO:0000256" key="10">
    <source>
        <dbReference type="ARBA" id="ARBA00034478"/>
    </source>
</evidence>
<evidence type="ECO:0000313" key="13">
    <source>
        <dbReference type="EMBL" id="BBO35510.1"/>
    </source>
</evidence>
<comment type="catalytic activity">
    <reaction evidence="11">
        <text>(6S)-5-methyl-5,6,7,8-tetrahydrofolate + NAD(+) = (6R)-5,10-methylene-5,6,7,8-tetrahydrofolate + NADH + H(+)</text>
        <dbReference type="Rhea" id="RHEA:19821"/>
        <dbReference type="ChEBI" id="CHEBI:15378"/>
        <dbReference type="ChEBI" id="CHEBI:15636"/>
        <dbReference type="ChEBI" id="CHEBI:18608"/>
        <dbReference type="ChEBI" id="CHEBI:57540"/>
        <dbReference type="ChEBI" id="CHEBI:57945"/>
        <dbReference type="EC" id="1.5.1.54"/>
    </reaction>
    <physiologicalReaction direction="right-to-left" evidence="11">
        <dbReference type="Rhea" id="RHEA:19823"/>
    </physiologicalReaction>
</comment>
<keyword evidence="4" id="KW-0028">Amino-acid biosynthesis</keyword>
<dbReference type="SUPFAM" id="SSF51730">
    <property type="entry name" value="FAD-linked oxidoreductase"/>
    <property type="match status" value="1"/>
</dbReference>
<name>A0A5K7XFC9_9BACT</name>
<comment type="pathway">
    <text evidence="10">Amino-acid biosynthesis; L-methionine biosynthesis via de novo pathway.</text>
</comment>
<keyword evidence="6 12" id="KW-0274">FAD</keyword>
<accession>A0A5K7XFC9</accession>
<organism evidence="13 14">
    <name type="scientific">Lacipirellula parvula</name>
    <dbReference type="NCBI Taxonomy" id="2650471"/>
    <lineage>
        <taxon>Bacteria</taxon>
        <taxon>Pseudomonadati</taxon>
        <taxon>Planctomycetota</taxon>
        <taxon>Planctomycetia</taxon>
        <taxon>Pirellulales</taxon>
        <taxon>Lacipirellulaceae</taxon>
        <taxon>Lacipirellula</taxon>
    </lineage>
</organism>
<sequence>MTIRDAYGSDRFGLSFELFPPKTAEGMTSLFQHVDALVKFEPSYITCTYGAGGSTQDRTLDVISGVREKFGLPVATHLTCVGLTEPEIGAYLARALERGVENVVALRGDPPKGETEFKPTAGGFSYANELVDFIRRDFPQMGIAVGGYPEKHQEAVSLAVDLENLKRKVDAGADAIITQLFYNNDDYFRFRDACRNLGIEIPIVPGILPVTNLAQIQRIASLCGAKLPPRFVAALEQHADDPAGQFSAGVDFAIEQALGLLEGDIPGIHFYVLNKSEATSRVLSALPQFAED</sequence>
<evidence type="ECO:0000256" key="9">
    <source>
        <dbReference type="ARBA" id="ARBA00023167"/>
    </source>
</evidence>
<keyword evidence="7 12" id="KW-0560">Oxidoreductase</keyword>